<protein>
    <submittedName>
        <fullName evidence="5">Winged helix-turn-helix domain-containing protein</fullName>
    </submittedName>
</protein>
<keyword evidence="3" id="KW-0472">Membrane</keyword>
<evidence type="ECO:0000313" key="6">
    <source>
        <dbReference type="Proteomes" id="UP000734343"/>
    </source>
</evidence>
<proteinExistence type="predicted"/>
<dbReference type="SMART" id="SM00862">
    <property type="entry name" value="Trans_reg_C"/>
    <property type="match status" value="1"/>
</dbReference>
<keyword evidence="1 2" id="KW-0238">DNA-binding</keyword>
<keyword evidence="3" id="KW-0812">Transmembrane</keyword>
<dbReference type="PROSITE" id="PS51755">
    <property type="entry name" value="OMPR_PHOB"/>
    <property type="match status" value="1"/>
</dbReference>
<feature type="transmembrane region" description="Helical" evidence="3">
    <location>
        <begin position="125"/>
        <end position="146"/>
    </location>
</feature>
<dbReference type="EMBL" id="JAFMOW010000050">
    <property type="protein sequence ID" value="MBU9854289.1"/>
    <property type="molecule type" value="Genomic_DNA"/>
</dbReference>
<keyword evidence="6" id="KW-1185">Reference proteome</keyword>
<gene>
    <name evidence="5" type="ORF">J1778_03165</name>
</gene>
<organism evidence="5 6">
    <name type="scientific">Rahnella bonaserana</name>
    <dbReference type="NCBI Taxonomy" id="2816248"/>
    <lineage>
        <taxon>Bacteria</taxon>
        <taxon>Pseudomonadati</taxon>
        <taxon>Pseudomonadota</taxon>
        <taxon>Gammaproteobacteria</taxon>
        <taxon>Enterobacterales</taxon>
        <taxon>Yersiniaceae</taxon>
        <taxon>Rahnella</taxon>
    </lineage>
</organism>
<evidence type="ECO:0000256" key="1">
    <source>
        <dbReference type="ARBA" id="ARBA00023125"/>
    </source>
</evidence>
<evidence type="ECO:0000256" key="3">
    <source>
        <dbReference type="SAM" id="Phobius"/>
    </source>
</evidence>
<evidence type="ECO:0000313" key="5">
    <source>
        <dbReference type="EMBL" id="MBU9854289.1"/>
    </source>
</evidence>
<dbReference type="Proteomes" id="UP000734343">
    <property type="component" value="Unassembled WGS sequence"/>
</dbReference>
<feature type="DNA-binding region" description="OmpR/PhoB-type" evidence="2">
    <location>
        <begin position="2"/>
        <end position="105"/>
    </location>
</feature>
<name>A0ABS6LQL5_9GAMM</name>
<reference evidence="5 6" key="1">
    <citation type="submission" date="2021-03" db="EMBL/GenBank/DDBJ databases">
        <title>Five novel Rahnella species.</title>
        <authorList>
            <person name="Brady C."/>
            <person name="Asselin J."/>
            <person name="Beer S."/>
            <person name="Bruberg M.B."/>
            <person name="Crampton B."/>
            <person name="Venter S."/>
            <person name="Arnold D."/>
            <person name="Denman S."/>
        </authorList>
    </citation>
    <scope>NUCLEOTIDE SEQUENCE [LARGE SCALE GENOMIC DNA]</scope>
    <source>
        <strain evidence="5 6">H11b</strain>
    </source>
</reference>
<accession>A0ABS6LQL5</accession>
<evidence type="ECO:0000256" key="2">
    <source>
        <dbReference type="PROSITE-ProRule" id="PRU01091"/>
    </source>
</evidence>
<evidence type="ECO:0000259" key="4">
    <source>
        <dbReference type="PROSITE" id="PS51755"/>
    </source>
</evidence>
<dbReference type="RefSeq" id="WP_217171962.1">
    <property type="nucleotide sequence ID" value="NZ_JAFMOW010000050.1"/>
</dbReference>
<comment type="caution">
    <text evidence="5">The sequence shown here is derived from an EMBL/GenBank/DDBJ whole genome shotgun (WGS) entry which is preliminary data.</text>
</comment>
<keyword evidence="3" id="KW-1133">Transmembrane helix</keyword>
<sequence>MMAVYLINSEYVFNEKTKEFKRLHSDVNIKLTSMRARCLSYIIEHAKDEVIEKEAISQALWGSRSKFTSDASLTQTLYLIRRDLKFAGLDEFFITVPKSGIRVSTSATVEIMEDKAPPVKNIRPWLLAFGFIVSVLLLGTALFLTLQL</sequence>
<dbReference type="InterPro" id="IPR001867">
    <property type="entry name" value="OmpR/PhoB-type_DNA-bd"/>
</dbReference>
<feature type="domain" description="OmpR/PhoB-type" evidence="4">
    <location>
        <begin position="2"/>
        <end position="105"/>
    </location>
</feature>